<organism evidence="2 3">
    <name type="scientific">Hirsutella minnesotensis 3608</name>
    <dbReference type="NCBI Taxonomy" id="1043627"/>
    <lineage>
        <taxon>Eukaryota</taxon>
        <taxon>Fungi</taxon>
        <taxon>Dikarya</taxon>
        <taxon>Ascomycota</taxon>
        <taxon>Pezizomycotina</taxon>
        <taxon>Sordariomycetes</taxon>
        <taxon>Hypocreomycetidae</taxon>
        <taxon>Hypocreales</taxon>
        <taxon>Ophiocordycipitaceae</taxon>
        <taxon>Hirsutella</taxon>
    </lineage>
</organism>
<dbReference type="Proteomes" id="UP000054481">
    <property type="component" value="Unassembled WGS sequence"/>
</dbReference>
<feature type="compositionally biased region" description="Polar residues" evidence="1">
    <location>
        <begin position="95"/>
        <end position="105"/>
    </location>
</feature>
<feature type="region of interest" description="Disordered" evidence="1">
    <location>
        <begin position="1436"/>
        <end position="1468"/>
    </location>
</feature>
<evidence type="ECO:0000313" key="2">
    <source>
        <dbReference type="EMBL" id="KJZ69018.1"/>
    </source>
</evidence>
<evidence type="ECO:0000313" key="3">
    <source>
        <dbReference type="Proteomes" id="UP000054481"/>
    </source>
</evidence>
<feature type="compositionally biased region" description="Low complexity" evidence="1">
    <location>
        <begin position="229"/>
        <end position="256"/>
    </location>
</feature>
<keyword evidence="3" id="KW-1185">Reference proteome</keyword>
<evidence type="ECO:0000256" key="1">
    <source>
        <dbReference type="SAM" id="MobiDB-lite"/>
    </source>
</evidence>
<feature type="compositionally biased region" description="Basic residues" evidence="1">
    <location>
        <begin position="85"/>
        <end position="94"/>
    </location>
</feature>
<feature type="compositionally biased region" description="Acidic residues" evidence="1">
    <location>
        <begin position="1"/>
        <end position="10"/>
    </location>
</feature>
<feature type="compositionally biased region" description="Basic and acidic residues" evidence="1">
    <location>
        <begin position="134"/>
        <end position="153"/>
    </location>
</feature>
<feature type="compositionally biased region" description="Low complexity" evidence="1">
    <location>
        <begin position="57"/>
        <end position="68"/>
    </location>
</feature>
<accession>A0A0F7ZR54</accession>
<gene>
    <name evidence="2" type="ORF">HIM_11593</name>
</gene>
<dbReference type="EMBL" id="KQ030776">
    <property type="protein sequence ID" value="KJZ69018.1"/>
    <property type="molecule type" value="Genomic_DNA"/>
</dbReference>
<feature type="region of interest" description="Disordered" evidence="1">
    <location>
        <begin position="1"/>
        <end position="267"/>
    </location>
</feature>
<dbReference type="OrthoDB" id="4925481at2759"/>
<protein>
    <submittedName>
        <fullName evidence="2">Uncharacterized protein</fullName>
    </submittedName>
</protein>
<name>A0A0F7ZR54_9HYPO</name>
<feature type="compositionally biased region" description="Basic and acidic residues" evidence="1">
    <location>
        <begin position="41"/>
        <end position="51"/>
    </location>
</feature>
<sequence length="1482" mass="167261">MEMENSDADETATTPRARPPLENRTLSGLAEATSASTMRTQGRESADDREPVWITDASSTASSPAASPRQLRDDCAMANAVPRRSPAKQRHGQRRPTSPTPSGASRETRFWSIDRPSSPSAGLRDGPDQSEQGPLEHDSEQEPFEQESRSVHESEEEPFEPEPFSDHESEVAPASEGSLGLSPGAFSAPASDDSVFDSDADGRRPRPMPSPDFHARDGSPSVPSDTHFSLLSSPAASRPTSSRRGSVSGLSLNSSRFEPSPTCRTDGTLGHYLHAISEQDTKGGSDRLDAQGKVYGEIIRDFFDVECDCSHPCERDEPENTHTVQERVTQLQQSLPPLSKIFDEDGSYGPSAHFTQWQAFLSRQPVEPLSFRKTQEALPQRSITVERQWDIDSVWIGATDLAAIRAPNDFRLTFLPHFSLNLATDQVIQPHGLDLANTRHIPLGTFSTPTVRFTVYLFFPDSTRSSGPSKSTTSNALSLERQKDLYDKIIIPAAYEAVSDPVRQEIPRAFDMVFAKSRSYQEKPGMGRWSAEDESRAYQLSYTIPAEDLPLFWRTIVAKANQLRIQTRRGEPAAYFKNPQLLMQAHDLKNTFAAPSLNEVLSRFEWTVLAYIDPDKVDMRSCWIDVGARDIVTNLGTRELRRSEPFTLLWKSQCNRRLHERLLSAAPDTALTATHFRSFLLRDTGTLTSAVKRSKTPNVGHPASRQPVIARAKAYASNKELFGVMFSNYSLFSSGFLPLLALDETMIRDLASLTKERECGYETRLNRHSLHKAWEANKRHLKAISDPQALTNYGLRKEMTLRLDAVLTMWSRGAFDPETNPHTGPVSRVLGTHAEADEPHYPFWVVPTRDINALIFTQAARLILPLNHLFKEASLPPSSISRNPAEGPIRRILAFYTAQLFCRLLVHTLSSQREVNYDKWMWLSRWRVRAKGQSFNERRGLGLAAPVKASGMLWIPRSLFEWQQGHLALETLIELYIPRNPLQKRLASQTNVQALTTSQVTVEFFLKEWFRDAQQAFKGGHKKEGLTIASRIMRLCAEEIARAYNQHLLAKLHAYWERVREGTGRRSLPQLAVLEQAQKSAAAEVSQIVTAQTIWEIYSEAWAAYTTAMQLDTSDDHGMPTGLPRWMTTCKHLPPNDGWSEFVFSHLFCRDKTPRWDRSRFLQVYRGFKNLWSTISDAAGQFDNRLRRIVGGFIMVTFNSDFGKEVGTSHCRDTWYHEKPRFFQIQYRAPYFSPPQDSHDIRLDDACAGRQLPGGLSADAAPRVLTADKFQSLERRAHEDWLSIMGSAIEEAPAEERNRHCRRALRHMILLAGPNWTSGEKLEHIVPWRRGKDDFFRHPVSAARSMRDSADDLLSEPTIVLPSRHNVMKLLARIQSFPGLSREVEQRLQWAKRLLNNGGKQYDLHTHLEAKKKAAEVTRQSPSLLRQFLSQSEPPQWCVQPGEVDEEETDSESGWCGSVTEEDEPDVSDDLASLVYDSAIEI</sequence>
<reference evidence="2 3" key="1">
    <citation type="journal article" date="2014" name="Genome Biol. Evol.">
        <title>Comparative genomics and transcriptomics analyses reveal divergent lifestyle features of nematode endoparasitic fungus Hirsutella minnesotensis.</title>
        <authorList>
            <person name="Lai Y."/>
            <person name="Liu K."/>
            <person name="Zhang X."/>
            <person name="Zhang X."/>
            <person name="Li K."/>
            <person name="Wang N."/>
            <person name="Shu C."/>
            <person name="Wu Y."/>
            <person name="Wang C."/>
            <person name="Bushley K.E."/>
            <person name="Xiang M."/>
            <person name="Liu X."/>
        </authorList>
    </citation>
    <scope>NUCLEOTIDE SEQUENCE [LARGE SCALE GENOMIC DNA]</scope>
    <source>
        <strain evidence="2 3">3608</strain>
    </source>
</reference>
<proteinExistence type="predicted"/>